<dbReference type="PANTHER" id="PTHR18976">
    <property type="entry name" value="APOLIPOPROTEIN"/>
    <property type="match status" value="1"/>
</dbReference>
<dbReference type="InterPro" id="IPR050163">
    <property type="entry name" value="Apolipoprotein_A1/A4/E"/>
</dbReference>
<feature type="coiled-coil region" evidence="1">
    <location>
        <begin position="334"/>
        <end position="365"/>
    </location>
</feature>
<gene>
    <name evidence="4" type="ORF">BBBOND_0002550</name>
</gene>
<feature type="signal peptide" evidence="3">
    <location>
        <begin position="1"/>
        <end position="28"/>
    </location>
</feature>
<name>A0A061BJH4_BABBI</name>
<dbReference type="GeneID" id="24561824"/>
<feature type="coiled-coil region" evidence="1">
    <location>
        <begin position="238"/>
        <end position="272"/>
    </location>
</feature>
<dbReference type="EMBL" id="LK055042">
    <property type="protein sequence ID" value="CDR71601.1"/>
    <property type="molecule type" value="Genomic_DNA"/>
</dbReference>
<reference evidence="4" key="1">
    <citation type="journal article" date="2014" name="Nucleic Acids Res.">
        <title>The evolutionary dynamics of variant antigen genes in Babesia reveal a history of genomic innovation underlying host-parasite interaction.</title>
        <authorList>
            <person name="Jackson A.P."/>
            <person name="Otto T.D."/>
            <person name="Darby A."/>
            <person name="Ramaprasad A."/>
            <person name="Xia D."/>
            <person name="Echaide I.E."/>
            <person name="Farber M."/>
            <person name="Gahlot S."/>
            <person name="Gamble J."/>
            <person name="Gupta D."/>
            <person name="Gupta Y."/>
            <person name="Jackson L."/>
            <person name="Malandrin L."/>
            <person name="Malas T.B."/>
            <person name="Moussa E."/>
            <person name="Nair M."/>
            <person name="Reid AJ."/>
            <person name="Sanders M."/>
            <person name="Sharma J."/>
            <person name="Tracey A."/>
            <person name="Quail M.A."/>
            <person name="Weir W."/>
            <person name="Wastling J.M."/>
            <person name="Hall N."/>
            <person name="Willadsen P."/>
            <person name="Lingelbach K."/>
            <person name="Shiels B."/>
            <person name="Tait A."/>
            <person name="Berriman M."/>
            <person name="Allred D.R."/>
            <person name="Pain A."/>
        </authorList>
    </citation>
    <scope>NUCLEOTIDE SEQUENCE</scope>
    <source>
        <strain evidence="4">Bond</strain>
    </source>
</reference>
<sequence>MTSINHYKNLLILTILSLTMLLKEPWMALSPSLLALSESVKKAVKNALDILTERQKKCKNFQNDIHNNLDCQDPSNCQSIKEKIEKLENFKKANESNTNYPHDLLNNLCTGLETFLGFNSDSKGYDGGGIVYSDLDRLCDGVMGFLSGVLSNIKEHLGQHKDTLNDAIESLNTNKHAGKKGFNDAIVKVVEGVGRYNDGVRNSSNHVKNKITDFDREMKRLKKTVSGIVQNNPVADETLKYQQAAEEIERRLAEYEKRAADFNNTLDMQHNDETTRNAINDLSDKLRDRIDNVRRTMVHEKSRLSELAAKEKERFQSLEACINTTLVGVGACVNREIGNKVKELIRDLRQMVQKMFVQLEKINKELPQFVERLQAWIQKADGDVGKTEGEVKKILEQVNDGLTSNKIPIDDAIKELEKTKIALETYISGEKSGLTGFVNNVNEAIGRLYNKVTGDTGPVDKSKTMEEIMQHIKKEVEFIRKMVGSEMEANKNDSGSVDNNWDALKSKIMTTAAQIHNKKDSSNPGYLGNMEKGVTAYAALFRKGEDKFGKIVEEWIGEIVEKEPVKDLLNLYFEQNRGAGYFNGRWKNKNSQALRGHVIPHLKQHIKDAANKIQPNINIDETMNVEDRLSYIVGYLKKFADEIVKQPSDIASKVAASVGAQHELVQFGNTAGHKKYNLELTVQVTLAALAFIAKNVANQLESFAITKTKLTTNLPVAIKQVDLIAEQFDLGTTLGGKIQTALDGVKPKIKMLHDNFGQVFQNSAGDDPDYAKAVDVAIKTVQSGIEAMNVDTIKGALADWTHQIKANFAALTGEISVVSRGISTQLAQLKKYISLSNGGNGLQKIHDDLHNLIGPVADAHKTAKKFLGSVDHSGTATIQELGRDVDSQVESAKRTLITQARKQYVTSLQGLLVAFSTKAEAELHPLPGLIDEELDLGVKGLLNTMSKKITTLANLAREDNKAKLTGACPIIEEYFSGIYTYIRSQIDDPEHLHRLLSHLHLYVDPLLESLAIHNFDHRFTKNLDELLKYVDQMRPRSLAEPSNPLAEALKEGLTVFGGELGKAYVSVYDGASSINWDQENNPETTYCAKIFLTLLQPLFDGLHELRQHCAIKAAWEHKAISLTEAAQHGNTITNPLGRFFQRCGYTVCSGPNKHNGELRNTAECRGGHINQKLIAEMPPQGTTKYKLVTKEDVQDAVLHRQPQTDDAASAKQYGILKQLVNHLHAYYSVCHLPHFAARKYPCSVFDMLKWLCGLTSSTVYNDLTVNGFDVLFEKDEKETEAVTDFVVVEEKPASLPAYPYDITSRKLSGELAEVCHYSQDVLTCLLGNGHADGIYACEFNTNNDGFMYPGNIDTLLCMLREILNRVYLQLHFLFQQCQYGTSLSGWLECEYGRDVGGSSWQCNTNQCADQKCKQIADQKRNQNCKLHPKCGVKSPLQSFLEDGLQGFLPHQIKYEKGKLECNVKGHSGIQCVTPMGFADISHVASLTQTGQRIADVLAGFCGNQMSPLAKMCSLLNCAILSAPKTLGEMFGFYYTLLNGWDRDDKNRKAHREDAYRNAVKNANFGDPSTELDISQLFKSTAHTGTSTTHAKGDLFMLVKCNGEKAALDPVGTCGSYLQPLCGDICNMYSKEHADKYLSWIVYLTETFYDLLSKLLEDCKSKCGSPKSRYQQQTCVKNCRAVVSSTKSPSLNHDEACKSIVQCQSSLPNLFKYGFYYGSASDLSGSYNNATKRSCKDFCKALERVLNKEENRGHVLADLVFKKLPDFLFTIRQPFIWMNMALWSLSLFYLLCVMVGRLDVLHIRSHLRIPSSHRITAQSLLAAAQVGRLAKISYLQP</sequence>
<keyword evidence="1" id="KW-0175">Coiled coil</keyword>
<proteinExistence type="predicted"/>
<dbReference type="RefSeq" id="XP_012770548.1">
    <property type="nucleotide sequence ID" value="XM_012915094.1"/>
</dbReference>
<accession>A0A061BJH4</accession>
<feature type="chain" id="PRO_5001594778" evidence="3">
    <location>
        <begin position="29"/>
        <end position="1836"/>
    </location>
</feature>
<evidence type="ECO:0000256" key="3">
    <source>
        <dbReference type="SAM" id="SignalP"/>
    </source>
</evidence>
<keyword evidence="2" id="KW-1133">Transmembrane helix</keyword>
<protein>
    <submittedName>
        <fullName evidence="4">Uncharacterized protein</fullName>
    </submittedName>
</protein>
<keyword evidence="3" id="KW-0732">Signal</keyword>
<feature type="transmembrane region" description="Helical" evidence="2">
    <location>
        <begin position="1774"/>
        <end position="1797"/>
    </location>
</feature>
<dbReference type="KEGG" id="bbig:BBBOND_0002550"/>
<keyword evidence="2" id="KW-0812">Transmembrane</keyword>
<dbReference type="PANTHER" id="PTHR18976:SF34">
    <property type="entry name" value="LIPID-BINDING PROTEIN"/>
    <property type="match status" value="1"/>
</dbReference>
<evidence type="ECO:0000313" key="4">
    <source>
        <dbReference type="EMBL" id="CDR71601.1"/>
    </source>
</evidence>
<organism evidence="4">
    <name type="scientific">Babesia bigemina</name>
    <dbReference type="NCBI Taxonomy" id="5866"/>
    <lineage>
        <taxon>Eukaryota</taxon>
        <taxon>Sar</taxon>
        <taxon>Alveolata</taxon>
        <taxon>Apicomplexa</taxon>
        <taxon>Aconoidasida</taxon>
        <taxon>Piroplasmida</taxon>
        <taxon>Babesiidae</taxon>
        <taxon>Babesia</taxon>
    </lineage>
</organism>
<keyword evidence="2" id="KW-0472">Membrane</keyword>
<reference evidence="4" key="2">
    <citation type="submission" date="2014-06" db="EMBL/GenBank/DDBJ databases">
        <authorList>
            <person name="Aslett M."/>
            <person name="De Silva Nishadi"/>
        </authorList>
    </citation>
    <scope>NUCLEOTIDE SEQUENCE</scope>
    <source>
        <strain evidence="4">Bond</strain>
    </source>
</reference>
<evidence type="ECO:0000256" key="1">
    <source>
        <dbReference type="SAM" id="Coils"/>
    </source>
</evidence>
<evidence type="ECO:0000256" key="2">
    <source>
        <dbReference type="SAM" id="Phobius"/>
    </source>
</evidence>
<dbReference type="VEuPathDB" id="PiroplasmaDB:BBBOND_0002550"/>